<feature type="domain" description="Post-SET" evidence="10">
    <location>
        <begin position="68"/>
        <end position="84"/>
    </location>
</feature>
<protein>
    <submittedName>
        <fullName evidence="11">36 and H4 lysine-20 specific</fullName>
    </submittedName>
</protein>
<feature type="region of interest" description="Disordered" evidence="8">
    <location>
        <begin position="83"/>
        <end position="113"/>
    </location>
</feature>
<proteinExistence type="predicted"/>
<gene>
    <name evidence="11" type="ORF">SEMRO_1375_G267300.1</name>
</gene>
<evidence type="ECO:0000256" key="3">
    <source>
        <dbReference type="ARBA" id="ARBA00022454"/>
    </source>
</evidence>
<dbReference type="GO" id="GO:0005694">
    <property type="term" value="C:chromosome"/>
    <property type="evidence" value="ECO:0007669"/>
    <property type="project" value="UniProtKB-SubCell"/>
</dbReference>
<feature type="domain" description="SET" evidence="9">
    <location>
        <begin position="1"/>
        <end position="61"/>
    </location>
</feature>
<sequence>MCLSSGWYVDARETANMARFINHSCDPNCILWRFNVGGYMRDGIFALRDIQPGEFLSYDYHFDTKQGDKFVCRCGSKNCRGTMKEQQQKKADTRKPRATGTSKKVRKSKSISKYNAHENTTRRVAMVRN</sequence>
<dbReference type="InterPro" id="IPR003616">
    <property type="entry name" value="Post-SET_dom"/>
</dbReference>
<keyword evidence="12" id="KW-1185">Reference proteome</keyword>
<evidence type="ECO:0000256" key="2">
    <source>
        <dbReference type="ARBA" id="ARBA00004286"/>
    </source>
</evidence>
<evidence type="ECO:0000256" key="6">
    <source>
        <dbReference type="ARBA" id="ARBA00022691"/>
    </source>
</evidence>
<dbReference type="Pfam" id="PF00856">
    <property type="entry name" value="SET"/>
    <property type="match status" value="1"/>
</dbReference>
<dbReference type="PANTHER" id="PTHR22884">
    <property type="entry name" value="SET DOMAIN PROTEINS"/>
    <property type="match status" value="1"/>
</dbReference>
<keyword evidence="3" id="KW-0158">Chromosome</keyword>
<evidence type="ECO:0000256" key="1">
    <source>
        <dbReference type="ARBA" id="ARBA00004123"/>
    </source>
</evidence>
<dbReference type="GO" id="GO:0032259">
    <property type="term" value="P:methylation"/>
    <property type="evidence" value="ECO:0007669"/>
    <property type="project" value="UniProtKB-KW"/>
</dbReference>
<dbReference type="PROSITE" id="PS50280">
    <property type="entry name" value="SET"/>
    <property type="match status" value="1"/>
</dbReference>
<organism evidence="11 12">
    <name type="scientific">Seminavis robusta</name>
    <dbReference type="NCBI Taxonomy" id="568900"/>
    <lineage>
        <taxon>Eukaryota</taxon>
        <taxon>Sar</taxon>
        <taxon>Stramenopiles</taxon>
        <taxon>Ochrophyta</taxon>
        <taxon>Bacillariophyta</taxon>
        <taxon>Bacillariophyceae</taxon>
        <taxon>Bacillariophycidae</taxon>
        <taxon>Naviculales</taxon>
        <taxon>Naviculaceae</taxon>
        <taxon>Seminavis</taxon>
    </lineage>
</organism>
<evidence type="ECO:0000259" key="9">
    <source>
        <dbReference type="PROSITE" id="PS50280"/>
    </source>
</evidence>
<evidence type="ECO:0000256" key="7">
    <source>
        <dbReference type="ARBA" id="ARBA00023242"/>
    </source>
</evidence>
<evidence type="ECO:0000313" key="11">
    <source>
        <dbReference type="EMBL" id="CAB9523077.1"/>
    </source>
</evidence>
<evidence type="ECO:0000256" key="4">
    <source>
        <dbReference type="ARBA" id="ARBA00022603"/>
    </source>
</evidence>
<dbReference type="EMBL" id="CAICTM010001373">
    <property type="protein sequence ID" value="CAB9523077.1"/>
    <property type="molecule type" value="Genomic_DNA"/>
</dbReference>
<dbReference type="Gene3D" id="2.170.270.10">
    <property type="entry name" value="SET domain"/>
    <property type="match status" value="1"/>
</dbReference>
<comment type="caution">
    <text evidence="11">The sequence shown here is derived from an EMBL/GenBank/DDBJ whole genome shotgun (WGS) entry which is preliminary data.</text>
</comment>
<keyword evidence="5" id="KW-0808">Transferase</keyword>
<evidence type="ECO:0000259" key="10">
    <source>
        <dbReference type="PROSITE" id="PS50868"/>
    </source>
</evidence>
<dbReference type="InterPro" id="IPR050777">
    <property type="entry name" value="SET2_Histone-Lys_MeTrsfase"/>
</dbReference>
<dbReference type="InterPro" id="IPR046341">
    <property type="entry name" value="SET_dom_sf"/>
</dbReference>
<dbReference type="GO" id="GO:0005634">
    <property type="term" value="C:nucleus"/>
    <property type="evidence" value="ECO:0007669"/>
    <property type="project" value="UniProtKB-SubCell"/>
</dbReference>
<accession>A0A9N8HRZ3</accession>
<keyword evidence="6" id="KW-0949">S-adenosyl-L-methionine</keyword>
<evidence type="ECO:0000313" key="12">
    <source>
        <dbReference type="Proteomes" id="UP001153069"/>
    </source>
</evidence>
<evidence type="ECO:0000256" key="5">
    <source>
        <dbReference type="ARBA" id="ARBA00022679"/>
    </source>
</evidence>
<dbReference type="SMART" id="SM00508">
    <property type="entry name" value="PostSET"/>
    <property type="match status" value="1"/>
</dbReference>
<reference evidence="11" key="1">
    <citation type="submission" date="2020-06" db="EMBL/GenBank/DDBJ databases">
        <authorList>
            <consortium name="Plant Systems Biology data submission"/>
        </authorList>
    </citation>
    <scope>NUCLEOTIDE SEQUENCE</scope>
    <source>
        <strain evidence="11">D6</strain>
    </source>
</reference>
<dbReference type="Proteomes" id="UP001153069">
    <property type="component" value="Unassembled WGS sequence"/>
</dbReference>
<dbReference type="PROSITE" id="PS50868">
    <property type="entry name" value="POST_SET"/>
    <property type="match status" value="1"/>
</dbReference>
<dbReference type="OrthoDB" id="422362at2759"/>
<dbReference type="SUPFAM" id="SSF82199">
    <property type="entry name" value="SET domain"/>
    <property type="match status" value="1"/>
</dbReference>
<comment type="subcellular location">
    <subcellularLocation>
        <location evidence="2">Chromosome</location>
    </subcellularLocation>
    <subcellularLocation>
        <location evidence="1">Nucleus</location>
    </subcellularLocation>
</comment>
<keyword evidence="4" id="KW-0489">Methyltransferase</keyword>
<keyword evidence="7" id="KW-0539">Nucleus</keyword>
<dbReference type="InterPro" id="IPR001214">
    <property type="entry name" value="SET_dom"/>
</dbReference>
<dbReference type="AlphaFoldDB" id="A0A9N8HRZ3"/>
<name>A0A9N8HRZ3_9STRA</name>
<dbReference type="GO" id="GO:0008168">
    <property type="term" value="F:methyltransferase activity"/>
    <property type="evidence" value="ECO:0007669"/>
    <property type="project" value="UniProtKB-KW"/>
</dbReference>
<feature type="compositionally biased region" description="Basic and acidic residues" evidence="8">
    <location>
        <begin position="83"/>
        <end position="95"/>
    </location>
</feature>
<evidence type="ECO:0000256" key="8">
    <source>
        <dbReference type="SAM" id="MobiDB-lite"/>
    </source>
</evidence>